<evidence type="ECO:0000256" key="4">
    <source>
        <dbReference type="ARBA" id="ARBA00022525"/>
    </source>
</evidence>
<evidence type="ECO:0000256" key="1">
    <source>
        <dbReference type="ARBA" id="ARBA00004239"/>
    </source>
</evidence>
<dbReference type="STRING" id="1890364.A0A2P6NKK4"/>
<comment type="caution">
    <text evidence="10">The sequence shown here is derived from an EMBL/GenBank/DDBJ whole genome shotgun (WGS) entry which is preliminary data.</text>
</comment>
<dbReference type="GO" id="GO:0046900">
    <property type="term" value="P:tetrahydrofolylpolyglutamate metabolic process"/>
    <property type="evidence" value="ECO:0007669"/>
    <property type="project" value="TreeGrafter"/>
</dbReference>
<accession>A0A2P6NKK4</accession>
<dbReference type="Pfam" id="PF07722">
    <property type="entry name" value="Peptidase_C26"/>
    <property type="match status" value="1"/>
</dbReference>
<dbReference type="OrthoDB" id="64220at2759"/>
<dbReference type="EMBL" id="MDYQ01000062">
    <property type="protein sequence ID" value="PRP84466.1"/>
    <property type="molecule type" value="Genomic_DNA"/>
</dbReference>
<dbReference type="InterPro" id="IPR029062">
    <property type="entry name" value="Class_I_gatase-like"/>
</dbReference>
<proteinExistence type="inferred from homology"/>
<dbReference type="FunCoup" id="A0A2P6NKK4">
    <property type="interactions" value="76"/>
</dbReference>
<keyword evidence="11" id="KW-1185">Reference proteome</keyword>
<dbReference type="PANTHER" id="PTHR11315:SF0">
    <property type="entry name" value="FOLATE GAMMA-GLUTAMYL HYDROLASE"/>
    <property type="match status" value="1"/>
</dbReference>
<feature type="active site" evidence="8">
    <location>
        <position position="250"/>
    </location>
</feature>
<sequence length="329" mass="37732">MTSYLPFLFILVASVLSQLNDRPVIGILDQPAGDGLTYRGNTSYLAANYVKWVESSGARVVPVWFNSSKDKLKEQFSHLNGYTYILIPTLIRRSILFTGGDLVLSENATYVETARYLLQLALEENDRGVHFPVWGTCQGFELLSVLIGGEGALELQAFDAENLSLPLTWSTEADQSRMLADMSDDIYVNLENLPLTINLHHDGVYPQTFQKNNRMRKFFRMIAQNVDRKGTPFASVMEGRKYPVYGVQFHPERNAFEWNVRESVSHSRQAIRASQYFGDFFVDEARKNDHRYDTAADEAKALIYNYNPYYSEDSTDSWPDEQTYAFQWQ</sequence>
<evidence type="ECO:0000256" key="9">
    <source>
        <dbReference type="SAM" id="SignalP"/>
    </source>
</evidence>
<dbReference type="InParanoid" id="A0A2P6NKK4"/>
<dbReference type="GO" id="GO:0005773">
    <property type="term" value="C:vacuole"/>
    <property type="evidence" value="ECO:0007669"/>
    <property type="project" value="TreeGrafter"/>
</dbReference>
<evidence type="ECO:0000256" key="2">
    <source>
        <dbReference type="ARBA" id="ARBA00011083"/>
    </source>
</evidence>
<feature type="chain" id="PRO_5015186121" description="folate gamma-glutamyl hydrolase" evidence="9">
    <location>
        <begin position="18"/>
        <end position="329"/>
    </location>
</feature>
<dbReference type="Gene3D" id="3.40.50.880">
    <property type="match status" value="1"/>
</dbReference>
<dbReference type="InterPro" id="IPR015527">
    <property type="entry name" value="Pept_C26_g-glut_hydrolase"/>
</dbReference>
<dbReference type="PROSITE" id="PS51275">
    <property type="entry name" value="PEPTIDASE_C26_GGH"/>
    <property type="match status" value="1"/>
</dbReference>
<evidence type="ECO:0000256" key="7">
    <source>
        <dbReference type="PIRSR" id="PIRSR615527-1"/>
    </source>
</evidence>
<comment type="subcellular location">
    <subcellularLocation>
        <location evidence="1">Secreted</location>
        <location evidence="1">Extracellular space</location>
    </subcellularLocation>
</comment>
<dbReference type="PANTHER" id="PTHR11315">
    <property type="entry name" value="PROTEASE FAMILY C26 GAMMA-GLUTAMYL HYDROLASE"/>
    <property type="match status" value="1"/>
</dbReference>
<evidence type="ECO:0000256" key="6">
    <source>
        <dbReference type="ARBA" id="ARBA00022801"/>
    </source>
</evidence>
<feature type="signal peptide" evidence="9">
    <location>
        <begin position="1"/>
        <end position="17"/>
    </location>
</feature>
<organism evidence="10 11">
    <name type="scientific">Planoprotostelium fungivorum</name>
    <dbReference type="NCBI Taxonomy" id="1890364"/>
    <lineage>
        <taxon>Eukaryota</taxon>
        <taxon>Amoebozoa</taxon>
        <taxon>Evosea</taxon>
        <taxon>Variosea</taxon>
        <taxon>Cavosteliida</taxon>
        <taxon>Cavosteliaceae</taxon>
        <taxon>Planoprotostelium</taxon>
    </lineage>
</organism>
<feature type="active site" description="Nucleophile" evidence="7 8">
    <location>
        <position position="137"/>
    </location>
</feature>
<dbReference type="EC" id="3.4.19.9" evidence="3 8"/>
<evidence type="ECO:0000256" key="3">
    <source>
        <dbReference type="ARBA" id="ARBA00012886"/>
    </source>
</evidence>
<comment type="catalytic activity">
    <reaction evidence="8">
        <text>(6S)-5,6,7,8-tetrahydrofolyl-(gamma-L-Glu)(n) + (n-1) H2O = (6S)-5,6,7,8-tetrahydrofolate + (n-1) L-glutamate</text>
        <dbReference type="Rhea" id="RHEA:56784"/>
        <dbReference type="Rhea" id="RHEA-COMP:14738"/>
        <dbReference type="ChEBI" id="CHEBI:15377"/>
        <dbReference type="ChEBI" id="CHEBI:29985"/>
        <dbReference type="ChEBI" id="CHEBI:57453"/>
        <dbReference type="ChEBI" id="CHEBI:141005"/>
        <dbReference type="EC" id="3.4.19.9"/>
    </reaction>
</comment>
<dbReference type="PROSITE" id="PS51273">
    <property type="entry name" value="GATASE_TYPE_1"/>
    <property type="match status" value="1"/>
</dbReference>
<name>A0A2P6NKK4_9EUKA</name>
<keyword evidence="5 9" id="KW-0732">Signal</keyword>
<dbReference type="SUPFAM" id="SSF52317">
    <property type="entry name" value="Class I glutamine amidotransferase-like"/>
    <property type="match status" value="1"/>
</dbReference>
<gene>
    <name evidence="10" type="ORF">PROFUN_08051</name>
</gene>
<evidence type="ECO:0000256" key="5">
    <source>
        <dbReference type="ARBA" id="ARBA00022729"/>
    </source>
</evidence>
<dbReference type="AlphaFoldDB" id="A0A2P6NKK4"/>
<comment type="similarity">
    <text evidence="2">Belongs to the peptidase C26 family.</text>
</comment>
<dbReference type="GO" id="GO:0034722">
    <property type="term" value="F:gamma-glutamyl-peptidase activity"/>
    <property type="evidence" value="ECO:0007669"/>
    <property type="project" value="UniProtKB-UniRule"/>
</dbReference>
<keyword evidence="6 8" id="KW-0378">Hydrolase</keyword>
<evidence type="ECO:0000313" key="10">
    <source>
        <dbReference type="EMBL" id="PRP84466.1"/>
    </source>
</evidence>
<dbReference type="FunFam" id="3.40.50.880:FF:000024">
    <property type="entry name" value="Folate gamma-glutamyl hydrolase"/>
    <property type="match status" value="1"/>
</dbReference>
<dbReference type="InterPro" id="IPR011697">
    <property type="entry name" value="Peptidase_C26"/>
</dbReference>
<feature type="active site" description="Proton donor" evidence="7">
    <location>
        <position position="250"/>
    </location>
</feature>
<reference evidence="10 11" key="1">
    <citation type="journal article" date="2018" name="Genome Biol. Evol.">
        <title>Multiple Roots of Fruiting Body Formation in Amoebozoa.</title>
        <authorList>
            <person name="Hillmann F."/>
            <person name="Forbes G."/>
            <person name="Novohradska S."/>
            <person name="Ferling I."/>
            <person name="Riege K."/>
            <person name="Groth M."/>
            <person name="Westermann M."/>
            <person name="Marz M."/>
            <person name="Spaller T."/>
            <person name="Winckler T."/>
            <person name="Schaap P."/>
            <person name="Glockner G."/>
        </authorList>
    </citation>
    <scope>NUCLEOTIDE SEQUENCE [LARGE SCALE GENOMIC DNA]</scope>
    <source>
        <strain evidence="10 11">Jena</strain>
    </source>
</reference>
<evidence type="ECO:0000313" key="11">
    <source>
        <dbReference type="Proteomes" id="UP000241769"/>
    </source>
</evidence>
<dbReference type="GO" id="GO:0005576">
    <property type="term" value="C:extracellular region"/>
    <property type="evidence" value="ECO:0007669"/>
    <property type="project" value="UniProtKB-SubCell"/>
</dbReference>
<protein>
    <recommendedName>
        <fullName evidence="3 8">folate gamma-glutamyl hydrolase</fullName>
        <ecNumber evidence="3 8">3.4.19.9</ecNumber>
    </recommendedName>
</protein>
<evidence type="ECO:0000256" key="8">
    <source>
        <dbReference type="PROSITE-ProRule" id="PRU00607"/>
    </source>
</evidence>
<keyword evidence="4" id="KW-0964">Secreted</keyword>
<dbReference type="Proteomes" id="UP000241769">
    <property type="component" value="Unassembled WGS sequence"/>
</dbReference>